<feature type="compositionally biased region" description="Basic and acidic residues" evidence="8">
    <location>
        <begin position="480"/>
        <end position="492"/>
    </location>
</feature>
<dbReference type="EC" id="3.1.31.1" evidence="1"/>
<feature type="compositionally biased region" description="Basic and acidic residues" evidence="8">
    <location>
        <begin position="161"/>
        <end position="280"/>
    </location>
</feature>
<keyword evidence="12" id="KW-1185">Reference proteome</keyword>
<dbReference type="RefSeq" id="WP_377770723.1">
    <property type="nucleotide sequence ID" value="NZ_JBHUOQ010000001.1"/>
</dbReference>
<evidence type="ECO:0000259" key="10">
    <source>
        <dbReference type="PROSITE" id="PS50830"/>
    </source>
</evidence>
<dbReference type="PANTHER" id="PTHR12302:SF3">
    <property type="entry name" value="SERINE_THREONINE-PROTEIN KINASE 31"/>
    <property type="match status" value="1"/>
</dbReference>
<keyword evidence="9" id="KW-1133">Transmembrane helix</keyword>
<proteinExistence type="predicted"/>
<feature type="compositionally biased region" description="Acidic residues" evidence="8">
    <location>
        <begin position="144"/>
        <end position="160"/>
    </location>
</feature>
<evidence type="ECO:0000256" key="3">
    <source>
        <dbReference type="ARBA" id="ARBA00022722"/>
    </source>
</evidence>
<keyword evidence="3" id="KW-0540">Nuclease</keyword>
<evidence type="ECO:0000256" key="8">
    <source>
        <dbReference type="SAM" id="MobiDB-lite"/>
    </source>
</evidence>
<dbReference type="InterPro" id="IPR016071">
    <property type="entry name" value="Staphylococal_nuclease_OB-fold"/>
</dbReference>
<reference evidence="12" key="1">
    <citation type="journal article" date="2019" name="Int. J. Syst. Evol. Microbiol.">
        <title>The Global Catalogue of Microorganisms (GCM) 10K type strain sequencing project: providing services to taxonomists for standard genome sequencing and annotation.</title>
        <authorList>
            <consortium name="The Broad Institute Genomics Platform"/>
            <consortium name="The Broad Institute Genome Sequencing Center for Infectious Disease"/>
            <person name="Wu L."/>
            <person name="Ma J."/>
        </authorList>
    </citation>
    <scope>NUCLEOTIDE SEQUENCE [LARGE SCALE GENOMIC DNA]</scope>
    <source>
        <strain evidence="12">KCTC 33575</strain>
    </source>
</reference>
<dbReference type="InterPro" id="IPR002071">
    <property type="entry name" value="Thermonucl_AS"/>
</dbReference>
<evidence type="ECO:0000256" key="6">
    <source>
        <dbReference type="ARBA" id="ARBA00030535"/>
    </source>
</evidence>
<evidence type="ECO:0000256" key="7">
    <source>
        <dbReference type="ARBA" id="ARBA00031238"/>
    </source>
</evidence>
<dbReference type="Pfam" id="PF05901">
    <property type="entry name" value="Excalibur"/>
    <property type="match status" value="1"/>
</dbReference>
<evidence type="ECO:0000256" key="4">
    <source>
        <dbReference type="ARBA" id="ARBA00022759"/>
    </source>
</evidence>
<keyword evidence="9" id="KW-0472">Membrane</keyword>
<dbReference type="InterPro" id="IPR008613">
    <property type="entry name" value="Excalibur_Ca-bd_domain"/>
</dbReference>
<dbReference type="SUPFAM" id="SSF50199">
    <property type="entry name" value="Staphylococcal nuclease"/>
    <property type="match status" value="1"/>
</dbReference>
<dbReference type="SMART" id="SM00894">
    <property type="entry name" value="Excalibur"/>
    <property type="match status" value="1"/>
</dbReference>
<evidence type="ECO:0000256" key="2">
    <source>
        <dbReference type="ARBA" id="ARBA00016676"/>
    </source>
</evidence>
<keyword evidence="9" id="KW-0812">Transmembrane</keyword>
<evidence type="ECO:0000256" key="5">
    <source>
        <dbReference type="ARBA" id="ARBA00022801"/>
    </source>
</evidence>
<dbReference type="PROSITE" id="PS50830">
    <property type="entry name" value="TNASE_3"/>
    <property type="match status" value="1"/>
</dbReference>
<evidence type="ECO:0000313" key="11">
    <source>
        <dbReference type="EMBL" id="MFD2829060.1"/>
    </source>
</evidence>
<dbReference type="Gene3D" id="2.40.50.90">
    <property type="match status" value="1"/>
</dbReference>
<dbReference type="Proteomes" id="UP001597519">
    <property type="component" value="Unassembled WGS sequence"/>
</dbReference>
<organism evidence="11 12">
    <name type="scientific">Corticicoccus populi</name>
    <dbReference type="NCBI Taxonomy" id="1812821"/>
    <lineage>
        <taxon>Bacteria</taxon>
        <taxon>Bacillati</taxon>
        <taxon>Bacillota</taxon>
        <taxon>Bacilli</taxon>
        <taxon>Bacillales</taxon>
        <taxon>Staphylococcaceae</taxon>
        <taxon>Corticicoccus</taxon>
    </lineage>
</organism>
<feature type="transmembrane region" description="Helical" evidence="9">
    <location>
        <begin position="6"/>
        <end position="26"/>
    </location>
</feature>
<sequence>MGWIMIPIIFVSALVLLFCAAAALSFVWKDQRKEAQNLWGAVLFTGTVTAVLLLIYNGFRETGELSIAFFIMWLIVSIIMISAVIYAVIHRVMKKESGRLRRPILVSFGIGFVFFILMIVTVPDTPESTEDNTASAEVESSGSEAEEETMEESETQDDIEQAEKEADEREAAEKEAKEKEEEEKRQQEEQAEKEAAEKEKKAAEEKAAKEKEEKEQAEKEAKKKEEKEKAEREKKEQEEKEKAEKEAKEKAEQEKKEQEEKEKAEKEAKEKAEQEKKEKEAKNGLIPVTLYRVVDGDTVNVYDENGSELKLRLLLIDTPETVHPNKPVEPYGREASARMTELVNSAEQLYIEYDQGAKTDHYDRHLVYLYADDVNVHQVLLEEGLARVGYVYEQQRYLSDFRESEQYAKDNQLGIWSIPGYVNTAGEGFNSEEEEPEPSQPAQNETSTSEGENYNFANCTELRQVFPNGVASDHPAYQPKMDRDKDNWACER</sequence>
<name>A0ABW5WT13_9STAP</name>
<feature type="region of interest" description="Disordered" evidence="8">
    <location>
        <begin position="126"/>
        <end position="280"/>
    </location>
</feature>
<feature type="transmembrane region" description="Helical" evidence="9">
    <location>
        <begin position="65"/>
        <end position="88"/>
    </location>
</feature>
<evidence type="ECO:0000256" key="1">
    <source>
        <dbReference type="ARBA" id="ARBA00011942"/>
    </source>
</evidence>
<feature type="transmembrane region" description="Helical" evidence="9">
    <location>
        <begin position="100"/>
        <end position="122"/>
    </location>
</feature>
<feature type="compositionally biased region" description="Low complexity" evidence="8">
    <location>
        <begin position="133"/>
        <end position="143"/>
    </location>
</feature>
<gene>
    <name evidence="11" type="ORF">ACFSX4_01180</name>
</gene>
<keyword evidence="5" id="KW-0378">Hydrolase</keyword>
<protein>
    <recommendedName>
        <fullName evidence="2">Thermonuclease</fullName>
        <ecNumber evidence="1">3.1.31.1</ecNumber>
    </recommendedName>
    <alternativeName>
        <fullName evidence="7">Micrococcal nuclease</fullName>
    </alternativeName>
    <alternativeName>
        <fullName evidence="6">Staphylococcal nuclease</fullName>
    </alternativeName>
</protein>
<evidence type="ECO:0000256" key="9">
    <source>
        <dbReference type="SAM" id="Phobius"/>
    </source>
</evidence>
<feature type="region of interest" description="Disordered" evidence="8">
    <location>
        <begin position="469"/>
        <end position="492"/>
    </location>
</feature>
<dbReference type="Pfam" id="PF00565">
    <property type="entry name" value="SNase"/>
    <property type="match status" value="1"/>
</dbReference>
<feature type="transmembrane region" description="Helical" evidence="9">
    <location>
        <begin position="38"/>
        <end position="59"/>
    </location>
</feature>
<dbReference type="SMART" id="SM00318">
    <property type="entry name" value="SNc"/>
    <property type="match status" value="1"/>
</dbReference>
<accession>A0ABW5WT13</accession>
<dbReference type="PROSITE" id="PS01123">
    <property type="entry name" value="TNASE_1"/>
    <property type="match status" value="1"/>
</dbReference>
<dbReference type="InterPro" id="IPR035437">
    <property type="entry name" value="SNase_OB-fold_sf"/>
</dbReference>
<dbReference type="EMBL" id="JBHUOQ010000001">
    <property type="protein sequence ID" value="MFD2829060.1"/>
    <property type="molecule type" value="Genomic_DNA"/>
</dbReference>
<evidence type="ECO:0000313" key="12">
    <source>
        <dbReference type="Proteomes" id="UP001597519"/>
    </source>
</evidence>
<keyword evidence="4" id="KW-0255">Endonuclease</keyword>
<feature type="region of interest" description="Disordered" evidence="8">
    <location>
        <begin position="425"/>
        <end position="454"/>
    </location>
</feature>
<comment type="caution">
    <text evidence="11">The sequence shown here is derived from an EMBL/GenBank/DDBJ whole genome shotgun (WGS) entry which is preliminary data.</text>
</comment>
<feature type="domain" description="TNase-like" evidence="10">
    <location>
        <begin position="284"/>
        <end position="418"/>
    </location>
</feature>
<dbReference type="PANTHER" id="PTHR12302">
    <property type="entry name" value="EBNA2 BINDING PROTEIN P100"/>
    <property type="match status" value="1"/>
</dbReference>